<dbReference type="Gene3D" id="3.50.50.60">
    <property type="entry name" value="FAD/NAD(P)-binding domain"/>
    <property type="match status" value="1"/>
</dbReference>
<dbReference type="GO" id="GO:0071949">
    <property type="term" value="F:FAD binding"/>
    <property type="evidence" value="ECO:0007669"/>
    <property type="project" value="InterPro"/>
</dbReference>
<dbReference type="SUPFAM" id="SSF51905">
    <property type="entry name" value="FAD/NAD(P)-binding domain"/>
    <property type="match status" value="1"/>
</dbReference>
<accession>A0A7H0IPX5</accession>
<dbReference type="Proteomes" id="UP000516052">
    <property type="component" value="Chromosome"/>
</dbReference>
<dbReference type="NCBIfam" id="NF004829">
    <property type="entry name" value="PRK06183.1-3"/>
    <property type="match status" value="1"/>
</dbReference>
<evidence type="ECO:0000313" key="4">
    <source>
        <dbReference type="Proteomes" id="UP000516052"/>
    </source>
</evidence>
<name>A0A7H0IPX5_9ACTN</name>
<dbReference type="EMBL" id="CP060828">
    <property type="protein sequence ID" value="QNP74841.1"/>
    <property type="molecule type" value="Genomic_DNA"/>
</dbReference>
<evidence type="ECO:0000259" key="2">
    <source>
        <dbReference type="Pfam" id="PF01494"/>
    </source>
</evidence>
<dbReference type="GO" id="GO:0008688">
    <property type="term" value="F:3-(3-hydroxyphenyl)propionate hydroxylase activity"/>
    <property type="evidence" value="ECO:0007669"/>
    <property type="project" value="TreeGrafter"/>
</dbReference>
<dbReference type="InterPro" id="IPR050631">
    <property type="entry name" value="PheA/TfdB_FAD_monoxygenase"/>
</dbReference>
<protein>
    <submittedName>
        <fullName evidence="3">Bifunctional 3-(3-hydroxy-phenyl)propionate/3-hydroxycinnamic acid hydroxylase</fullName>
    </submittedName>
</protein>
<dbReference type="PANTHER" id="PTHR43476:SF3">
    <property type="entry name" value="FAD-BINDING MONOOXYGENASE"/>
    <property type="match status" value="1"/>
</dbReference>
<dbReference type="Gene3D" id="3.30.70.2450">
    <property type="match status" value="1"/>
</dbReference>
<dbReference type="Gene3D" id="3.40.30.120">
    <property type="match status" value="1"/>
</dbReference>
<evidence type="ECO:0000256" key="1">
    <source>
        <dbReference type="ARBA" id="ARBA00023002"/>
    </source>
</evidence>
<proteinExistence type="predicted"/>
<keyword evidence="4" id="KW-1185">Reference proteome</keyword>
<gene>
    <name evidence="3" type="ORF">IAG44_38945</name>
</gene>
<dbReference type="AlphaFoldDB" id="A0A7H0IPX5"/>
<feature type="domain" description="FAD-binding" evidence="2">
    <location>
        <begin position="4"/>
        <end position="338"/>
    </location>
</feature>
<evidence type="ECO:0000313" key="3">
    <source>
        <dbReference type="EMBL" id="QNP74841.1"/>
    </source>
</evidence>
<dbReference type="Pfam" id="PF01494">
    <property type="entry name" value="FAD_binding_3"/>
    <property type="match status" value="1"/>
</dbReference>
<dbReference type="PRINTS" id="PR00420">
    <property type="entry name" value="RNGMNOXGNASE"/>
</dbReference>
<keyword evidence="1" id="KW-0560">Oxidoreductase</keyword>
<sequence>MTDIDVVVVGCGPTGLTTAILLAQRGRRVVALDRHREPYPFPRVVHIDGETARLFAAAGLGDALPKICDAAEEYEFHNAAGEVLLRYEAPNVPAESGWPRSLMIHQPTLEATLADRAARLETLRVSRGHAVTGIEDRGDHLLVSVEGREPLTTRWVIGADGANSFVREHIGATTTDLGPDGDWLLCDVVPRTPRTFVPNNLQICDPARPTTLVAGGQGHRRWEFMRMPGEDRELLGRAETAWRLMAPFGITPDNADLVRHMVYTFRARCADRWRGGRLLLVGDAAHLMPPFAGQGMCSGIRDAANLAWKLDLVLGGQAPDDLLDSYQGEREPHVRHMTGLSMAMGEAITLTDPEEAARRDAALLSGERTMPRMFFNPLDSGLIRRGPDGTAVAPAGELMPQGRVTAGRTGRFDDVVGRGFVLLCAADPHRFLSAAATRFLRRVGCHVVQLLPPSATPREDAVLDTDDVYLPYLARNGAAAVLVRPDFYVYGACAALPDLSALVTELRDRLGAMTAEE</sequence>
<dbReference type="InterPro" id="IPR002938">
    <property type="entry name" value="FAD-bd"/>
</dbReference>
<organism evidence="3 4">
    <name type="scientific">Streptomyces roseirectus</name>
    <dbReference type="NCBI Taxonomy" id="2768066"/>
    <lineage>
        <taxon>Bacteria</taxon>
        <taxon>Bacillati</taxon>
        <taxon>Actinomycetota</taxon>
        <taxon>Actinomycetes</taxon>
        <taxon>Kitasatosporales</taxon>
        <taxon>Streptomycetaceae</taxon>
        <taxon>Streptomyces</taxon>
    </lineage>
</organism>
<dbReference type="InterPro" id="IPR036188">
    <property type="entry name" value="FAD/NAD-bd_sf"/>
</dbReference>
<dbReference type="KEGG" id="sroi:IAG44_38945"/>
<reference evidence="3 4" key="1">
    <citation type="submission" date="2020-08" db="EMBL/GenBank/DDBJ databases">
        <title>A novel species.</title>
        <authorList>
            <person name="Gao J."/>
        </authorList>
    </citation>
    <scope>NUCLEOTIDE SEQUENCE [LARGE SCALE GENOMIC DNA]</scope>
    <source>
        <strain evidence="3 4">CRXT-G-22</strain>
    </source>
</reference>
<dbReference type="GO" id="GO:0019622">
    <property type="term" value="P:3-(3-hydroxy)phenylpropionate catabolic process"/>
    <property type="evidence" value="ECO:0007669"/>
    <property type="project" value="TreeGrafter"/>
</dbReference>
<dbReference type="RefSeq" id="WP_187751765.1">
    <property type="nucleotide sequence ID" value="NZ_CP060828.1"/>
</dbReference>
<dbReference type="PANTHER" id="PTHR43476">
    <property type="entry name" value="3-(3-HYDROXY-PHENYL)PROPIONATE/3-HYDROXYCINNAMIC ACID HYDROXYLASE"/>
    <property type="match status" value="1"/>
</dbReference>